<dbReference type="PANTHER" id="PTHR43630">
    <property type="entry name" value="POLY-BETA-1,6-N-ACETYL-D-GLUCOSAMINE SYNTHASE"/>
    <property type="match status" value="1"/>
</dbReference>
<name>A0A2S7IQP7_9BACT</name>
<keyword evidence="4" id="KW-0472">Membrane</keyword>
<dbReference type="SUPFAM" id="SSF53448">
    <property type="entry name" value="Nucleotide-diphospho-sugar transferases"/>
    <property type="match status" value="1"/>
</dbReference>
<dbReference type="EMBL" id="PTRA01000001">
    <property type="protein sequence ID" value="PQA60037.1"/>
    <property type="molecule type" value="Genomic_DNA"/>
</dbReference>
<dbReference type="OrthoDB" id="9805625at2"/>
<keyword evidence="7" id="KW-1185">Reference proteome</keyword>
<evidence type="ECO:0000313" key="7">
    <source>
        <dbReference type="Proteomes" id="UP000239590"/>
    </source>
</evidence>
<dbReference type="InterPro" id="IPR001173">
    <property type="entry name" value="Glyco_trans_2-like"/>
</dbReference>
<dbReference type="Proteomes" id="UP000239590">
    <property type="component" value="Unassembled WGS sequence"/>
</dbReference>
<sequence>MSILWIGLLLFGPVLWFVFNAFLLNGWWKMPVYVPLHANQQLTISVLIPVRNEAENIIALLEDLDRQSYPADRYEVIVADDHSTDRTAELVRAFQSKARYALTLLTLTEENHSSPKKRAISQAIQQAKHAWIVTTDGDCRVGPQWLQILASYQQTTQAQLISGPVTFHDEGSLRSRIQIVEFASLVGSAAVAMFWKKPNMCNGANLSYARSAFLEVDGFQGNENLASGDDEFLMHKMAARFPGEVHFLKNSLALVHTGAHQSFRSFYHQRRRWASKWKHYTDWKVSALAIFVFMANASTIVGLGAYLAGSISGFVLASILGLKFSLEFLFLAGVLHFLRQSKSIAYIPLVQLIYPFYVCFFGLLAQGKGYEWKGRKLQ</sequence>
<reference evidence="7" key="1">
    <citation type="submission" date="2018-02" db="EMBL/GenBank/DDBJ databases">
        <title>Genome sequencing of Solimonas sp. HR-BB.</title>
        <authorList>
            <person name="Lee Y."/>
            <person name="Jeon C.O."/>
        </authorList>
    </citation>
    <scope>NUCLEOTIDE SEQUENCE [LARGE SCALE GENOMIC DNA]</scope>
    <source>
        <strain evidence="7">HR-U</strain>
    </source>
</reference>
<evidence type="ECO:0000256" key="2">
    <source>
        <dbReference type="ARBA" id="ARBA00022676"/>
    </source>
</evidence>
<evidence type="ECO:0000256" key="4">
    <source>
        <dbReference type="SAM" id="Phobius"/>
    </source>
</evidence>
<dbReference type="GO" id="GO:0016757">
    <property type="term" value="F:glycosyltransferase activity"/>
    <property type="evidence" value="ECO:0007669"/>
    <property type="project" value="UniProtKB-KW"/>
</dbReference>
<feature type="transmembrane region" description="Helical" evidence="4">
    <location>
        <begin position="285"/>
        <end position="308"/>
    </location>
</feature>
<feature type="transmembrane region" description="Helical" evidence="4">
    <location>
        <begin position="314"/>
        <end position="338"/>
    </location>
</feature>
<dbReference type="InterPro" id="IPR029044">
    <property type="entry name" value="Nucleotide-diphossugar_trans"/>
</dbReference>
<feature type="transmembrane region" description="Helical" evidence="4">
    <location>
        <begin position="345"/>
        <end position="365"/>
    </location>
</feature>
<proteinExistence type="inferred from homology"/>
<feature type="transmembrane region" description="Helical" evidence="4">
    <location>
        <begin position="6"/>
        <end position="28"/>
    </location>
</feature>
<dbReference type="CDD" id="cd04192">
    <property type="entry name" value="GT_2_like_e"/>
    <property type="match status" value="1"/>
</dbReference>
<dbReference type="RefSeq" id="WP_104711982.1">
    <property type="nucleotide sequence ID" value="NZ_PTRA01000001.1"/>
</dbReference>
<organism evidence="6 7">
    <name type="scientific">Siphonobacter curvatus</name>
    <dbReference type="NCBI Taxonomy" id="2094562"/>
    <lineage>
        <taxon>Bacteria</taxon>
        <taxon>Pseudomonadati</taxon>
        <taxon>Bacteroidota</taxon>
        <taxon>Cytophagia</taxon>
        <taxon>Cytophagales</taxon>
        <taxon>Cytophagaceae</taxon>
        <taxon>Siphonobacter</taxon>
    </lineage>
</organism>
<comment type="caution">
    <text evidence="6">The sequence shown here is derived from an EMBL/GenBank/DDBJ whole genome shotgun (WGS) entry which is preliminary data.</text>
</comment>
<dbReference type="Pfam" id="PF00535">
    <property type="entry name" value="Glycos_transf_2"/>
    <property type="match status" value="1"/>
</dbReference>
<dbReference type="Gene3D" id="3.90.550.10">
    <property type="entry name" value="Spore Coat Polysaccharide Biosynthesis Protein SpsA, Chain A"/>
    <property type="match status" value="1"/>
</dbReference>
<gene>
    <name evidence="6" type="ORF">C5O19_10590</name>
</gene>
<dbReference type="PANTHER" id="PTHR43630:SF1">
    <property type="entry name" value="POLY-BETA-1,6-N-ACETYL-D-GLUCOSAMINE SYNTHASE"/>
    <property type="match status" value="1"/>
</dbReference>
<dbReference type="AlphaFoldDB" id="A0A2S7IQP7"/>
<feature type="domain" description="Glycosyltransferase 2-like" evidence="5">
    <location>
        <begin position="45"/>
        <end position="179"/>
    </location>
</feature>
<evidence type="ECO:0000259" key="5">
    <source>
        <dbReference type="Pfam" id="PF00535"/>
    </source>
</evidence>
<keyword evidence="4" id="KW-0812">Transmembrane</keyword>
<accession>A0A2S7IQP7</accession>
<evidence type="ECO:0000256" key="3">
    <source>
        <dbReference type="ARBA" id="ARBA00022679"/>
    </source>
</evidence>
<keyword evidence="2" id="KW-0328">Glycosyltransferase</keyword>
<comment type="similarity">
    <text evidence="1">Belongs to the glycosyltransferase 2 family.</text>
</comment>
<protein>
    <submittedName>
        <fullName evidence="6">Glycosyl transferase family 2</fullName>
    </submittedName>
</protein>
<evidence type="ECO:0000256" key="1">
    <source>
        <dbReference type="ARBA" id="ARBA00006739"/>
    </source>
</evidence>
<keyword evidence="3 6" id="KW-0808">Transferase</keyword>
<keyword evidence="4" id="KW-1133">Transmembrane helix</keyword>
<evidence type="ECO:0000313" key="6">
    <source>
        <dbReference type="EMBL" id="PQA60037.1"/>
    </source>
</evidence>